<dbReference type="SUPFAM" id="SSF53187">
    <property type="entry name" value="Zn-dependent exopeptidases"/>
    <property type="match status" value="1"/>
</dbReference>
<accession>A0A6B2LK86</accession>
<feature type="domain" description="Peptidase M14" evidence="11">
    <location>
        <begin position="1"/>
        <end position="182"/>
    </location>
</feature>
<evidence type="ECO:0000313" key="12">
    <source>
        <dbReference type="EMBL" id="NDV37405.1"/>
    </source>
</evidence>
<evidence type="ECO:0000256" key="2">
    <source>
        <dbReference type="ARBA" id="ARBA00005988"/>
    </source>
</evidence>
<keyword evidence="8" id="KW-0862">Zinc</keyword>
<keyword evidence="9" id="KW-0482">Metalloprotease</keyword>
<evidence type="ECO:0000256" key="6">
    <source>
        <dbReference type="ARBA" id="ARBA00022729"/>
    </source>
</evidence>
<keyword evidence="5" id="KW-0479">Metal-binding</keyword>
<dbReference type="EMBL" id="GIBP01008436">
    <property type="protein sequence ID" value="NDV37405.1"/>
    <property type="molecule type" value="Transcribed_RNA"/>
</dbReference>
<evidence type="ECO:0000256" key="5">
    <source>
        <dbReference type="ARBA" id="ARBA00022723"/>
    </source>
</evidence>
<comment type="similarity">
    <text evidence="2 10">Belongs to the peptidase M14 family.</text>
</comment>
<dbReference type="PROSITE" id="PS52035">
    <property type="entry name" value="PEPTIDASE_M14"/>
    <property type="match status" value="1"/>
</dbReference>
<dbReference type="Gene3D" id="3.40.630.10">
    <property type="entry name" value="Zn peptidases"/>
    <property type="match status" value="1"/>
</dbReference>
<dbReference type="PANTHER" id="PTHR11705:SF91">
    <property type="entry name" value="FI01817P-RELATED"/>
    <property type="match status" value="1"/>
</dbReference>
<name>A0A6B2LK86_9EUKA</name>
<sequence>MWRKTRKPNQGSTCIGTDPNRNWDFHWGEGGASANPCSETYRGPSAFSEVEVSTVGRFMVDPANRVRGYIDFHAYAQLWMSPWGYTTAYPSDYTAQNDLSRRCVDALSAVYGTDYVYGPIANTLYVASGSSVDYSYGVGRIVYSYTPELRDTGSYGFLLPPAQIRPSGVETFAAWKVFAQEVLEKSK</sequence>
<dbReference type="Pfam" id="PF00246">
    <property type="entry name" value="Peptidase_M14"/>
    <property type="match status" value="1"/>
</dbReference>
<evidence type="ECO:0000256" key="10">
    <source>
        <dbReference type="PROSITE-ProRule" id="PRU01379"/>
    </source>
</evidence>
<evidence type="ECO:0000256" key="1">
    <source>
        <dbReference type="ARBA" id="ARBA00001947"/>
    </source>
</evidence>
<comment type="cofactor">
    <cofactor evidence="1">
        <name>Zn(2+)</name>
        <dbReference type="ChEBI" id="CHEBI:29105"/>
    </cofactor>
</comment>
<evidence type="ECO:0000256" key="8">
    <source>
        <dbReference type="ARBA" id="ARBA00022833"/>
    </source>
</evidence>
<keyword evidence="7" id="KW-0378">Hydrolase</keyword>
<protein>
    <recommendedName>
        <fullName evidence="11">Peptidase M14 domain-containing protein</fullName>
    </recommendedName>
</protein>
<dbReference type="GO" id="GO:0004181">
    <property type="term" value="F:metallocarboxypeptidase activity"/>
    <property type="evidence" value="ECO:0007669"/>
    <property type="project" value="InterPro"/>
</dbReference>
<dbReference type="GO" id="GO:0005615">
    <property type="term" value="C:extracellular space"/>
    <property type="evidence" value="ECO:0007669"/>
    <property type="project" value="TreeGrafter"/>
</dbReference>
<dbReference type="GO" id="GO:0006508">
    <property type="term" value="P:proteolysis"/>
    <property type="evidence" value="ECO:0007669"/>
    <property type="project" value="UniProtKB-KW"/>
</dbReference>
<evidence type="ECO:0000256" key="4">
    <source>
        <dbReference type="ARBA" id="ARBA00022670"/>
    </source>
</evidence>
<keyword evidence="4" id="KW-0645">Protease</keyword>
<dbReference type="SMART" id="SM00631">
    <property type="entry name" value="Zn_pept"/>
    <property type="match status" value="1"/>
</dbReference>
<dbReference type="GO" id="GO:0008270">
    <property type="term" value="F:zinc ion binding"/>
    <property type="evidence" value="ECO:0007669"/>
    <property type="project" value="InterPro"/>
</dbReference>
<keyword evidence="6" id="KW-0732">Signal</keyword>
<proteinExistence type="inferred from homology"/>
<reference evidence="12" key="1">
    <citation type="journal article" date="2020" name="J. Eukaryot. Microbiol.">
        <title>De novo Sequencing, Assembly and Annotation of the Transcriptome for the Free-Living Testate Amoeba Arcella intermedia.</title>
        <authorList>
            <person name="Ribeiro G.M."/>
            <person name="Porfirio-Sousa A.L."/>
            <person name="Maurer-Alcala X.X."/>
            <person name="Katz L.A."/>
            <person name="Lahr D.J.G."/>
        </authorList>
    </citation>
    <scope>NUCLEOTIDE SEQUENCE</scope>
</reference>
<organism evidence="12">
    <name type="scientific">Arcella intermedia</name>
    <dbReference type="NCBI Taxonomy" id="1963864"/>
    <lineage>
        <taxon>Eukaryota</taxon>
        <taxon>Amoebozoa</taxon>
        <taxon>Tubulinea</taxon>
        <taxon>Elardia</taxon>
        <taxon>Arcellinida</taxon>
        <taxon>Sphaerothecina</taxon>
        <taxon>Arcellidae</taxon>
        <taxon>Arcella</taxon>
    </lineage>
</organism>
<dbReference type="InterPro" id="IPR000834">
    <property type="entry name" value="Peptidase_M14"/>
</dbReference>
<evidence type="ECO:0000256" key="7">
    <source>
        <dbReference type="ARBA" id="ARBA00022801"/>
    </source>
</evidence>
<keyword evidence="3" id="KW-0121">Carboxypeptidase</keyword>
<evidence type="ECO:0000256" key="9">
    <source>
        <dbReference type="ARBA" id="ARBA00023049"/>
    </source>
</evidence>
<dbReference type="FunFam" id="3.40.630.10:FF:000084">
    <property type="entry name" value="Carboxypeptidase B2"/>
    <property type="match status" value="1"/>
</dbReference>
<evidence type="ECO:0000259" key="11">
    <source>
        <dbReference type="PROSITE" id="PS52035"/>
    </source>
</evidence>
<evidence type="ECO:0000256" key="3">
    <source>
        <dbReference type="ARBA" id="ARBA00022645"/>
    </source>
</evidence>
<feature type="active site" description="Proton donor/acceptor" evidence="10">
    <location>
        <position position="148"/>
    </location>
</feature>
<dbReference type="PANTHER" id="PTHR11705">
    <property type="entry name" value="PROTEASE FAMILY M14 CARBOXYPEPTIDASE A,B"/>
    <property type="match status" value="1"/>
</dbReference>
<dbReference type="AlphaFoldDB" id="A0A6B2LK86"/>